<dbReference type="KEGG" id="abra:BN85303000"/>
<accession>U4KMK1</accession>
<evidence type="ECO:0000313" key="2">
    <source>
        <dbReference type="Proteomes" id="UP000032737"/>
    </source>
</evidence>
<keyword evidence="2" id="KW-1185">Reference proteome</keyword>
<dbReference type="RefSeq" id="WP_030004183.1">
    <property type="nucleotide sequence ID" value="NC_022549.1"/>
</dbReference>
<evidence type="ECO:0008006" key="3">
    <source>
        <dbReference type="Google" id="ProtNLM"/>
    </source>
</evidence>
<evidence type="ECO:0000313" key="1">
    <source>
        <dbReference type="EMBL" id="CCV65321.1"/>
    </source>
</evidence>
<dbReference type="AlphaFoldDB" id="U4KMK1"/>
<dbReference type="Proteomes" id="UP000032737">
    <property type="component" value="Chromosome"/>
</dbReference>
<dbReference type="EMBL" id="FO681348">
    <property type="protein sequence ID" value="CCV65321.1"/>
    <property type="molecule type" value="Genomic_DNA"/>
</dbReference>
<sequence>MKVNELIDQIKQTSDYSGNKPTYIGILPNDGGIINTFPQAILTFDETTFNVYLFDGLIRLKYAGENYRFSFSDLREIELGKYNFKERYIKLVFSDTRFIAFNYRLKVKDFDVQKENIEAFIDKLEQISTSSN</sequence>
<proteinExistence type="predicted"/>
<gene>
    <name evidence="1" type="ORF">BN85303000</name>
</gene>
<organism evidence="1 2">
    <name type="scientific">Acholeplasma brassicae</name>
    <dbReference type="NCBI Taxonomy" id="61635"/>
    <lineage>
        <taxon>Bacteria</taxon>
        <taxon>Bacillati</taxon>
        <taxon>Mycoplasmatota</taxon>
        <taxon>Mollicutes</taxon>
        <taxon>Acholeplasmatales</taxon>
        <taxon>Acholeplasmataceae</taxon>
        <taxon>Acholeplasma</taxon>
    </lineage>
</organism>
<dbReference type="STRING" id="61635.BN85303000"/>
<name>U4KMK1_9MOLU</name>
<reference evidence="1 2" key="1">
    <citation type="journal article" date="2013" name="J. Mol. Microbiol. Biotechnol.">
        <title>Analysis of the Complete Genomes of Acholeplasma brassicae , A. palmae and A. laidlawii and Their Comparison to the Obligate Parasites from ' Candidatus Phytoplasma'.</title>
        <authorList>
            <person name="Kube M."/>
            <person name="Siewert C."/>
            <person name="Migdoll A.M."/>
            <person name="Duduk B."/>
            <person name="Holz S."/>
            <person name="Rabus R."/>
            <person name="Seemuller E."/>
            <person name="Mitrovic J."/>
            <person name="Muller I."/>
            <person name="Buttner C."/>
            <person name="Reinhardt R."/>
        </authorList>
    </citation>
    <scope>NUCLEOTIDE SEQUENCE [LARGE SCALE GENOMIC DNA]</scope>
    <source>
        <strain evidence="2">0502</strain>
    </source>
</reference>
<protein>
    <recommendedName>
        <fullName evidence="3">YokE-like PH domain-containing protein</fullName>
    </recommendedName>
</protein>
<dbReference type="HOGENOM" id="CLU_1912478_0_0_14"/>